<comment type="caution">
    <text evidence="9">The sequence shown here is derived from an EMBL/GenBank/DDBJ whole genome shotgun (WGS) entry which is preliminary data.</text>
</comment>
<evidence type="ECO:0000313" key="10">
    <source>
        <dbReference type="Proteomes" id="UP001595979"/>
    </source>
</evidence>
<keyword evidence="6 8" id="KW-0413">Isomerase</keyword>
<comment type="catalytic activity">
    <reaction evidence="1 8">
        <text>alpha-D-glucose = beta-D-glucose</text>
        <dbReference type="Rhea" id="RHEA:10264"/>
        <dbReference type="ChEBI" id="CHEBI:15903"/>
        <dbReference type="ChEBI" id="CHEBI:17925"/>
        <dbReference type="EC" id="5.1.3.3"/>
    </reaction>
</comment>
<dbReference type="PROSITE" id="PS00545">
    <property type="entry name" value="ALDOSE_1_EPIMERASE"/>
    <property type="match status" value="1"/>
</dbReference>
<keyword evidence="10" id="KW-1185">Reference proteome</keyword>
<dbReference type="GO" id="GO:0016853">
    <property type="term" value="F:isomerase activity"/>
    <property type="evidence" value="ECO:0007669"/>
    <property type="project" value="UniProtKB-KW"/>
</dbReference>
<dbReference type="Pfam" id="PF01263">
    <property type="entry name" value="Aldose_epim"/>
    <property type="match status" value="1"/>
</dbReference>
<dbReference type="InterPro" id="IPR011013">
    <property type="entry name" value="Gal_mutarotase_sf_dom"/>
</dbReference>
<evidence type="ECO:0000256" key="1">
    <source>
        <dbReference type="ARBA" id="ARBA00001614"/>
    </source>
</evidence>
<evidence type="ECO:0000256" key="6">
    <source>
        <dbReference type="ARBA" id="ARBA00023235"/>
    </source>
</evidence>
<dbReference type="InterPro" id="IPR047215">
    <property type="entry name" value="Galactose_mutarotase-like"/>
</dbReference>
<dbReference type="PANTHER" id="PTHR10091:SF0">
    <property type="entry name" value="GALACTOSE MUTAROTASE"/>
    <property type="match status" value="1"/>
</dbReference>
<dbReference type="InterPro" id="IPR008183">
    <property type="entry name" value="Aldose_1/G6P_1-epimerase"/>
</dbReference>
<dbReference type="RefSeq" id="WP_380049189.1">
    <property type="nucleotide sequence ID" value="NZ_JBHSOH010000011.1"/>
</dbReference>
<keyword evidence="7 8" id="KW-0119">Carbohydrate metabolism</keyword>
<evidence type="ECO:0000256" key="2">
    <source>
        <dbReference type="ARBA" id="ARBA00005028"/>
    </source>
</evidence>
<comment type="pathway">
    <text evidence="2 8">Carbohydrate metabolism; hexose metabolism.</text>
</comment>
<dbReference type="PIRSF" id="PIRSF005096">
    <property type="entry name" value="GALM"/>
    <property type="match status" value="1"/>
</dbReference>
<dbReference type="Gene3D" id="2.70.98.10">
    <property type="match status" value="1"/>
</dbReference>
<evidence type="ECO:0000256" key="4">
    <source>
        <dbReference type="ARBA" id="ARBA00013185"/>
    </source>
</evidence>
<proteinExistence type="inferred from homology"/>
<gene>
    <name evidence="9" type="ORF">ACFPQ6_10820</name>
</gene>
<accession>A0ABW1DJL1</accession>
<comment type="similarity">
    <text evidence="3 8">Belongs to the aldose epimerase family.</text>
</comment>
<dbReference type="InterPro" id="IPR018052">
    <property type="entry name" value="Ald1_epimerase_CS"/>
</dbReference>
<reference evidence="10" key="1">
    <citation type="journal article" date="2019" name="Int. J. Syst. Evol. Microbiol.">
        <title>The Global Catalogue of Microorganisms (GCM) 10K type strain sequencing project: providing services to taxonomists for standard genome sequencing and annotation.</title>
        <authorList>
            <consortium name="The Broad Institute Genomics Platform"/>
            <consortium name="The Broad Institute Genome Sequencing Center for Infectious Disease"/>
            <person name="Wu L."/>
            <person name="Ma J."/>
        </authorList>
    </citation>
    <scope>NUCLEOTIDE SEQUENCE [LARGE SCALE GENOMIC DNA]</scope>
    <source>
        <strain evidence="10">CGMCC 1.15053</strain>
    </source>
</reference>
<dbReference type="SUPFAM" id="SSF74650">
    <property type="entry name" value="Galactose mutarotase-like"/>
    <property type="match status" value="1"/>
</dbReference>
<evidence type="ECO:0000256" key="5">
    <source>
        <dbReference type="ARBA" id="ARBA00014165"/>
    </source>
</evidence>
<evidence type="ECO:0000256" key="7">
    <source>
        <dbReference type="ARBA" id="ARBA00023277"/>
    </source>
</evidence>
<dbReference type="Proteomes" id="UP001595979">
    <property type="component" value="Unassembled WGS sequence"/>
</dbReference>
<dbReference type="PANTHER" id="PTHR10091">
    <property type="entry name" value="ALDOSE-1-EPIMERASE"/>
    <property type="match status" value="1"/>
</dbReference>
<dbReference type="EC" id="5.1.3.3" evidence="4 8"/>
<evidence type="ECO:0000256" key="8">
    <source>
        <dbReference type="PIRNR" id="PIRNR005096"/>
    </source>
</evidence>
<dbReference type="InterPro" id="IPR014718">
    <property type="entry name" value="GH-type_carb-bd"/>
</dbReference>
<name>A0ABW1DJL1_9DEIO</name>
<dbReference type="InterPro" id="IPR015443">
    <property type="entry name" value="Aldose_1-epimerase"/>
</dbReference>
<evidence type="ECO:0000313" key="9">
    <source>
        <dbReference type="EMBL" id="MFC5848802.1"/>
    </source>
</evidence>
<organism evidence="9 10">
    <name type="scientific">Deinococcus petrolearius</name>
    <dbReference type="NCBI Taxonomy" id="1751295"/>
    <lineage>
        <taxon>Bacteria</taxon>
        <taxon>Thermotogati</taxon>
        <taxon>Deinococcota</taxon>
        <taxon>Deinococci</taxon>
        <taxon>Deinococcales</taxon>
        <taxon>Deinococcaceae</taxon>
        <taxon>Deinococcus</taxon>
    </lineage>
</organism>
<dbReference type="EMBL" id="JBHSOH010000011">
    <property type="protein sequence ID" value="MFC5848802.1"/>
    <property type="molecule type" value="Genomic_DNA"/>
</dbReference>
<protein>
    <recommendedName>
        <fullName evidence="5 8">Aldose 1-epimerase</fullName>
        <ecNumber evidence="4 8">5.1.3.3</ecNumber>
    </recommendedName>
</protein>
<sequence>MSKLKLTEEVWGRSPAGRDVRRFTLVSPTVQVAVMSYGGVITSVRTPDRRGEWDEITLGYDEAAPYFDRTTASFFGALIGRYGNRIAGGRFSLGAQAYRLPLNGGPNTLHGGPRGFDQHDWDARAEATDDALSVTLTRRSPDGEEGFPGALDVSVTYRLDADGTLDLLYRAVTDRPTVVNLTNHTYWNLRGDRDVLDHVLELPAARFVPVRADMIPTGDLTGVAGTPLDFRTPQPVGARIGGDHEQLRLAGGYDHTFVLEGEPDAGGLRRAAHLSEPGLGRTLEVWTSEPGVQFYSGNFLTGQPGRGARPYPRRWGLCLETQHYPDSPNQPQFPSTRLDPGEAYRSHTRYRFGIAPD</sequence>
<dbReference type="CDD" id="cd09019">
    <property type="entry name" value="galactose_mutarotase_like"/>
    <property type="match status" value="1"/>
</dbReference>
<evidence type="ECO:0000256" key="3">
    <source>
        <dbReference type="ARBA" id="ARBA00006206"/>
    </source>
</evidence>
<dbReference type="NCBIfam" id="NF008277">
    <property type="entry name" value="PRK11055.1"/>
    <property type="match status" value="1"/>
</dbReference>